<evidence type="ECO:0000313" key="13">
    <source>
        <dbReference type="EMBL" id="KAH9290878.1"/>
    </source>
</evidence>
<reference evidence="13 14" key="1">
    <citation type="journal article" date="2021" name="Nat. Plants">
        <title>The Taxus genome provides insights into paclitaxel biosynthesis.</title>
        <authorList>
            <person name="Xiong X."/>
            <person name="Gou J."/>
            <person name="Liao Q."/>
            <person name="Li Y."/>
            <person name="Zhou Q."/>
            <person name="Bi G."/>
            <person name="Li C."/>
            <person name="Du R."/>
            <person name="Wang X."/>
            <person name="Sun T."/>
            <person name="Guo L."/>
            <person name="Liang H."/>
            <person name="Lu P."/>
            <person name="Wu Y."/>
            <person name="Zhang Z."/>
            <person name="Ro D.K."/>
            <person name="Shang Y."/>
            <person name="Huang S."/>
            <person name="Yan J."/>
        </authorList>
    </citation>
    <scope>NUCLEOTIDE SEQUENCE [LARGE SCALE GENOMIC DNA]</scope>
    <source>
        <strain evidence="13">Ta-2019</strain>
    </source>
</reference>
<dbReference type="GO" id="GO:0005634">
    <property type="term" value="C:nucleus"/>
    <property type="evidence" value="ECO:0007669"/>
    <property type="project" value="UniProtKB-SubCell"/>
</dbReference>
<evidence type="ECO:0000256" key="7">
    <source>
        <dbReference type="ARBA" id="ARBA00023125"/>
    </source>
</evidence>
<comment type="similarity">
    <text evidence="3">Belongs to the DNA mismatch repair MutS family.</text>
</comment>
<dbReference type="Gene3D" id="3.40.50.300">
    <property type="entry name" value="P-loop containing nucleotide triphosphate hydrolases"/>
    <property type="match status" value="1"/>
</dbReference>
<dbReference type="OMA" id="YYRTATT"/>
<dbReference type="InterPro" id="IPR036187">
    <property type="entry name" value="DNA_mismatch_repair_MutS_sf"/>
</dbReference>
<feature type="non-terminal residue" evidence="13">
    <location>
        <position position="577"/>
    </location>
</feature>
<dbReference type="Pfam" id="PF05192">
    <property type="entry name" value="MutS_III"/>
    <property type="match status" value="1"/>
</dbReference>
<organism evidence="13 14">
    <name type="scientific">Taxus chinensis</name>
    <name type="common">Chinese yew</name>
    <name type="synonym">Taxus wallichiana var. chinensis</name>
    <dbReference type="NCBI Taxonomy" id="29808"/>
    <lineage>
        <taxon>Eukaryota</taxon>
        <taxon>Viridiplantae</taxon>
        <taxon>Streptophyta</taxon>
        <taxon>Embryophyta</taxon>
        <taxon>Tracheophyta</taxon>
        <taxon>Spermatophyta</taxon>
        <taxon>Pinopsida</taxon>
        <taxon>Pinidae</taxon>
        <taxon>Conifers II</taxon>
        <taxon>Cupressales</taxon>
        <taxon>Taxaceae</taxon>
        <taxon>Taxus</taxon>
    </lineage>
</organism>
<dbReference type="InterPro" id="IPR000432">
    <property type="entry name" value="DNA_mismatch_repair_MutS_C"/>
</dbReference>
<dbReference type="AlphaFoldDB" id="A0AA38C1K0"/>
<evidence type="ECO:0000256" key="6">
    <source>
        <dbReference type="ARBA" id="ARBA00022840"/>
    </source>
</evidence>
<dbReference type="GO" id="GO:0051026">
    <property type="term" value="P:chiasma assembly"/>
    <property type="evidence" value="ECO:0007669"/>
    <property type="project" value="TreeGrafter"/>
</dbReference>
<dbReference type="EMBL" id="JAHRHJ020003813">
    <property type="protein sequence ID" value="KAH9290878.1"/>
    <property type="molecule type" value="Genomic_DNA"/>
</dbReference>
<keyword evidence="8" id="KW-0539">Nucleus</keyword>
<sequence>NKFLKIDALGHDALQIFQVDKHPSCMGIGKSKEGFSLFGMFNKCVTVMGRRLLRTWFLRPILDLNILNDRLNTISLFHGCDEMMAALHNSLKSVKDIPRLLKKFSCPSSLSTSDDWTTLSKSISSILHVRKIFEVGIAERQHEHAGMLNLNIVRKAFVSITNELFYIYELLDELRDIHEGLPDFLEKVSSMELKRLSCDSNAIQGSIVYIPQIGYLMHFSGSKLSDQLLEKLQDFEFIFAGGDNHQNEFFYSTTKTKELDVLLGDVYHKIFDMERAIVRDLELRIQPFSMHLNMASNFVGELDCMLSLALVARQYKYVRPVLTEEDTLQIKNGRHVLQEMIVETYVPNNTIITNEGRISIITGPNYSGKSIYIKQVALIVFLAHIGSFVPADSAIVGITDRIFFGVVNKHTVTSEKSTFMMDLHQIGIMLRHGTSRSLCLIDEFGKGTLTTDGIGLLCATLKHFAANKNPPKVLVCTHLTEVCSETHLLKTGSFSFYTMSILKPDNNIKQGMDDIIFLYRLVPGCALSSYGLHCAQLAGVPGEILERAAYILNVTKDNKLSHRSCNERLCAKDKQYK</sequence>
<dbReference type="PANTHER" id="PTHR11361:SF20">
    <property type="entry name" value="MUTS PROTEIN HOMOLOG 5"/>
    <property type="match status" value="1"/>
</dbReference>
<evidence type="ECO:0000259" key="12">
    <source>
        <dbReference type="PROSITE" id="PS00486"/>
    </source>
</evidence>
<dbReference type="InterPro" id="IPR007696">
    <property type="entry name" value="DNA_mismatch_repair_MutS_core"/>
</dbReference>
<dbReference type="GO" id="GO:0140664">
    <property type="term" value="F:ATP-dependent DNA damage sensor activity"/>
    <property type="evidence" value="ECO:0007669"/>
    <property type="project" value="InterPro"/>
</dbReference>
<evidence type="ECO:0000256" key="2">
    <source>
        <dbReference type="ARBA" id="ARBA00004286"/>
    </source>
</evidence>
<dbReference type="InterPro" id="IPR045076">
    <property type="entry name" value="MutS"/>
</dbReference>
<dbReference type="PIRSF" id="PIRSF005813">
    <property type="entry name" value="MSH2"/>
    <property type="match status" value="1"/>
</dbReference>
<dbReference type="CDD" id="cd03281">
    <property type="entry name" value="ABC_MSH5_euk"/>
    <property type="match status" value="1"/>
</dbReference>
<dbReference type="GO" id="GO:0030983">
    <property type="term" value="F:mismatched DNA binding"/>
    <property type="evidence" value="ECO:0007669"/>
    <property type="project" value="InterPro"/>
</dbReference>
<evidence type="ECO:0000256" key="5">
    <source>
        <dbReference type="ARBA" id="ARBA00022741"/>
    </source>
</evidence>
<evidence type="ECO:0000256" key="3">
    <source>
        <dbReference type="ARBA" id="ARBA00006271"/>
    </source>
</evidence>
<dbReference type="SMART" id="SM00534">
    <property type="entry name" value="MUTSac"/>
    <property type="match status" value="1"/>
</dbReference>
<evidence type="ECO:0000313" key="14">
    <source>
        <dbReference type="Proteomes" id="UP000824469"/>
    </source>
</evidence>
<keyword evidence="5" id="KW-0547">Nucleotide-binding</keyword>
<dbReference type="InterPro" id="IPR027417">
    <property type="entry name" value="P-loop_NTPase"/>
</dbReference>
<dbReference type="SUPFAM" id="SSF52540">
    <property type="entry name" value="P-loop containing nucleoside triphosphate hydrolases"/>
    <property type="match status" value="1"/>
</dbReference>
<keyword evidence="9" id="KW-0469">Meiosis</keyword>
<name>A0AA38C1K0_TAXCH</name>
<evidence type="ECO:0000256" key="1">
    <source>
        <dbReference type="ARBA" id="ARBA00004123"/>
    </source>
</evidence>
<dbReference type="GO" id="GO:0005694">
    <property type="term" value="C:chromosome"/>
    <property type="evidence" value="ECO:0007669"/>
    <property type="project" value="UniProtKB-SubCell"/>
</dbReference>
<feature type="non-terminal residue" evidence="13">
    <location>
        <position position="1"/>
    </location>
</feature>
<feature type="domain" description="DNA mismatch repair proteins mutS family" evidence="12">
    <location>
        <begin position="437"/>
        <end position="453"/>
    </location>
</feature>
<dbReference type="GO" id="GO:0005524">
    <property type="term" value="F:ATP binding"/>
    <property type="evidence" value="ECO:0007669"/>
    <property type="project" value="UniProtKB-KW"/>
</dbReference>
<protein>
    <recommendedName>
        <fullName evidence="10">DNA mismatch repair protein MSH5</fullName>
    </recommendedName>
    <alternativeName>
        <fullName evidence="11">MutS protein homolog 5</fullName>
    </alternativeName>
</protein>
<dbReference type="FunFam" id="3.40.50.300:FF:001067">
    <property type="entry name" value="DNA mismatch repair protein MSH5"/>
    <property type="match status" value="1"/>
</dbReference>
<comment type="caution">
    <text evidence="13">The sequence shown here is derived from an EMBL/GenBank/DDBJ whole genome shotgun (WGS) entry which is preliminary data.</text>
</comment>
<keyword evidence="14" id="KW-1185">Reference proteome</keyword>
<evidence type="ECO:0000256" key="11">
    <source>
        <dbReference type="ARBA" id="ARBA00077470"/>
    </source>
</evidence>
<dbReference type="GO" id="GO:0006298">
    <property type="term" value="P:mismatch repair"/>
    <property type="evidence" value="ECO:0007669"/>
    <property type="project" value="InterPro"/>
</dbReference>
<keyword evidence="6" id="KW-0067">ATP-binding</keyword>
<evidence type="ECO:0000256" key="8">
    <source>
        <dbReference type="ARBA" id="ARBA00023242"/>
    </source>
</evidence>
<evidence type="ECO:0000256" key="4">
    <source>
        <dbReference type="ARBA" id="ARBA00022454"/>
    </source>
</evidence>
<dbReference type="Pfam" id="PF00488">
    <property type="entry name" value="MutS_V"/>
    <property type="match status" value="1"/>
</dbReference>
<dbReference type="PROSITE" id="PS00486">
    <property type="entry name" value="DNA_MISMATCH_REPAIR_2"/>
    <property type="match status" value="1"/>
</dbReference>
<comment type="subcellular location">
    <subcellularLocation>
        <location evidence="2">Chromosome</location>
    </subcellularLocation>
    <subcellularLocation>
        <location evidence="1">Nucleus</location>
    </subcellularLocation>
</comment>
<keyword evidence="4" id="KW-0158">Chromosome</keyword>
<dbReference type="SUPFAM" id="SSF48334">
    <property type="entry name" value="DNA repair protein MutS, domain III"/>
    <property type="match status" value="1"/>
</dbReference>
<dbReference type="Proteomes" id="UP000824469">
    <property type="component" value="Unassembled WGS sequence"/>
</dbReference>
<accession>A0AA38C1K0</accession>
<dbReference type="PANTHER" id="PTHR11361">
    <property type="entry name" value="DNA MISMATCH REPAIR PROTEIN MUTS FAMILY MEMBER"/>
    <property type="match status" value="1"/>
</dbReference>
<keyword evidence="7" id="KW-0238">DNA-binding</keyword>
<proteinExistence type="inferred from homology"/>
<dbReference type="SMART" id="SM00533">
    <property type="entry name" value="MUTSd"/>
    <property type="match status" value="1"/>
</dbReference>
<evidence type="ECO:0000256" key="9">
    <source>
        <dbReference type="ARBA" id="ARBA00023254"/>
    </source>
</evidence>
<evidence type="ECO:0000256" key="10">
    <source>
        <dbReference type="ARBA" id="ARBA00073549"/>
    </source>
</evidence>
<dbReference type="InterPro" id="IPR011184">
    <property type="entry name" value="DNA_mismatch_repair_Msh2"/>
</dbReference>
<dbReference type="Gene3D" id="1.10.1420.10">
    <property type="match status" value="1"/>
</dbReference>
<gene>
    <name evidence="13" type="ORF">KI387_034995</name>
</gene>